<evidence type="ECO:0000256" key="9">
    <source>
        <dbReference type="PROSITE-ProRule" id="PRU01356"/>
    </source>
</evidence>
<comment type="subcellular location">
    <subcellularLocation>
        <location evidence="1">Membrane</location>
        <topology evidence="1">Lipid-anchor</topology>
        <topology evidence="1">GPI-anchor</topology>
    </subcellularLocation>
    <subcellularLocation>
        <location evidence="2">Secreted</location>
    </subcellularLocation>
</comment>
<keyword evidence="4" id="KW-0964">Secreted</keyword>
<gene>
    <name evidence="12" type="ORF">B0T22DRAFT_490886</name>
</gene>
<dbReference type="AlphaFoldDB" id="A0AAE0XBC4"/>
<comment type="caution">
    <text evidence="9">Lacks conserved residue(s) required for the propagation of feature annotation.</text>
</comment>
<feature type="signal peptide" evidence="10">
    <location>
        <begin position="1"/>
        <end position="16"/>
    </location>
</feature>
<sequence>MKLLTILFFGVSLAMAQAPTPVTTVMPTCATGCLAAAATSIGCATTDIACQCVSSSALQAQAAPCVVASCGVFSVQSVLSAGSAICSSYATA</sequence>
<dbReference type="Proteomes" id="UP001270362">
    <property type="component" value="Unassembled WGS sequence"/>
</dbReference>
<evidence type="ECO:0000256" key="5">
    <source>
        <dbReference type="ARBA" id="ARBA00022622"/>
    </source>
</evidence>
<dbReference type="Pfam" id="PF05730">
    <property type="entry name" value="CFEM"/>
    <property type="match status" value="1"/>
</dbReference>
<keyword evidence="9" id="KW-0408">Iron</keyword>
<evidence type="ECO:0000256" key="8">
    <source>
        <dbReference type="ARBA" id="ARBA00023288"/>
    </source>
</evidence>
<comment type="caution">
    <text evidence="12">The sequence shown here is derived from an EMBL/GenBank/DDBJ whole genome shotgun (WGS) entry which is preliminary data.</text>
</comment>
<evidence type="ECO:0000256" key="7">
    <source>
        <dbReference type="ARBA" id="ARBA00023157"/>
    </source>
</evidence>
<keyword evidence="13" id="KW-1185">Reference proteome</keyword>
<dbReference type="GO" id="GO:0046872">
    <property type="term" value="F:metal ion binding"/>
    <property type="evidence" value="ECO:0007669"/>
    <property type="project" value="UniProtKB-UniRule"/>
</dbReference>
<reference evidence="12" key="2">
    <citation type="submission" date="2023-06" db="EMBL/GenBank/DDBJ databases">
        <authorList>
            <consortium name="Lawrence Berkeley National Laboratory"/>
            <person name="Haridas S."/>
            <person name="Hensen N."/>
            <person name="Bonometti L."/>
            <person name="Westerberg I."/>
            <person name="Brannstrom I.O."/>
            <person name="Guillou S."/>
            <person name="Cros-Aarteil S."/>
            <person name="Calhoun S."/>
            <person name="Kuo A."/>
            <person name="Mondo S."/>
            <person name="Pangilinan J."/>
            <person name="Riley R."/>
            <person name="Labutti K."/>
            <person name="Andreopoulos B."/>
            <person name="Lipzen A."/>
            <person name="Chen C."/>
            <person name="Yanf M."/>
            <person name="Daum C."/>
            <person name="Ng V."/>
            <person name="Clum A."/>
            <person name="Steindorff A."/>
            <person name="Ohm R."/>
            <person name="Martin F."/>
            <person name="Silar P."/>
            <person name="Natvig D."/>
            <person name="Lalanne C."/>
            <person name="Gautier V."/>
            <person name="Ament-Velasquez S.L."/>
            <person name="Kruys A."/>
            <person name="Hutchinson M.I."/>
            <person name="Powell A.J."/>
            <person name="Barry K."/>
            <person name="Miller A.N."/>
            <person name="Grigoriev I.V."/>
            <person name="Debuchy R."/>
            <person name="Gladieux P."/>
            <person name="Thoren M.H."/>
            <person name="Johannesson H."/>
        </authorList>
    </citation>
    <scope>NUCLEOTIDE SEQUENCE</scope>
    <source>
        <strain evidence="12">CBS 314.62</strain>
    </source>
</reference>
<keyword evidence="9" id="KW-0349">Heme</keyword>
<keyword evidence="5" id="KW-0472">Membrane</keyword>
<keyword evidence="8" id="KW-0449">Lipoprotein</keyword>
<evidence type="ECO:0000256" key="10">
    <source>
        <dbReference type="SAM" id="SignalP"/>
    </source>
</evidence>
<keyword evidence="5" id="KW-0325">Glycoprotein</keyword>
<evidence type="ECO:0000313" key="12">
    <source>
        <dbReference type="EMBL" id="KAK3689442.1"/>
    </source>
</evidence>
<keyword evidence="6 10" id="KW-0732">Signal</keyword>
<dbReference type="InterPro" id="IPR008427">
    <property type="entry name" value="Extracellular_membr_CFEM_dom"/>
</dbReference>
<evidence type="ECO:0000259" key="11">
    <source>
        <dbReference type="PROSITE" id="PS52012"/>
    </source>
</evidence>
<accession>A0AAE0XBC4</accession>
<feature type="domain" description="CFEM" evidence="11">
    <location>
        <begin position="1"/>
        <end position="92"/>
    </location>
</feature>
<name>A0AAE0XBC4_9PEZI</name>
<keyword evidence="9" id="KW-0479">Metal-binding</keyword>
<protein>
    <recommendedName>
        <fullName evidence="11">CFEM domain-containing protein</fullName>
    </recommendedName>
</protein>
<reference evidence="12" key="1">
    <citation type="journal article" date="2023" name="Mol. Phylogenet. Evol.">
        <title>Genome-scale phylogeny and comparative genomics of the fungal order Sordariales.</title>
        <authorList>
            <person name="Hensen N."/>
            <person name="Bonometti L."/>
            <person name="Westerberg I."/>
            <person name="Brannstrom I.O."/>
            <person name="Guillou S."/>
            <person name="Cros-Aarteil S."/>
            <person name="Calhoun S."/>
            <person name="Haridas S."/>
            <person name="Kuo A."/>
            <person name="Mondo S."/>
            <person name="Pangilinan J."/>
            <person name="Riley R."/>
            <person name="LaButti K."/>
            <person name="Andreopoulos B."/>
            <person name="Lipzen A."/>
            <person name="Chen C."/>
            <person name="Yan M."/>
            <person name="Daum C."/>
            <person name="Ng V."/>
            <person name="Clum A."/>
            <person name="Steindorff A."/>
            <person name="Ohm R.A."/>
            <person name="Martin F."/>
            <person name="Silar P."/>
            <person name="Natvig D.O."/>
            <person name="Lalanne C."/>
            <person name="Gautier V."/>
            <person name="Ament-Velasquez S.L."/>
            <person name="Kruys A."/>
            <person name="Hutchinson M.I."/>
            <person name="Powell A.J."/>
            <person name="Barry K."/>
            <person name="Miller A.N."/>
            <person name="Grigoriev I.V."/>
            <person name="Debuchy R."/>
            <person name="Gladieux P."/>
            <person name="Hiltunen Thoren M."/>
            <person name="Johannesson H."/>
        </authorList>
    </citation>
    <scope>NUCLEOTIDE SEQUENCE</scope>
    <source>
        <strain evidence="12">CBS 314.62</strain>
    </source>
</reference>
<proteinExistence type="inferred from homology"/>
<keyword evidence="5" id="KW-0336">GPI-anchor</keyword>
<evidence type="ECO:0000256" key="6">
    <source>
        <dbReference type="ARBA" id="ARBA00022729"/>
    </source>
</evidence>
<dbReference type="GO" id="GO:0005576">
    <property type="term" value="C:extracellular region"/>
    <property type="evidence" value="ECO:0007669"/>
    <property type="project" value="UniProtKB-SubCell"/>
</dbReference>
<evidence type="ECO:0000256" key="3">
    <source>
        <dbReference type="ARBA" id="ARBA00010031"/>
    </source>
</evidence>
<feature type="disulfide bond" evidence="9">
    <location>
        <begin position="43"/>
        <end position="50"/>
    </location>
</feature>
<evidence type="ECO:0000256" key="1">
    <source>
        <dbReference type="ARBA" id="ARBA00004589"/>
    </source>
</evidence>
<comment type="similarity">
    <text evidence="3">Belongs to the RBT5 family.</text>
</comment>
<dbReference type="PROSITE" id="PS52012">
    <property type="entry name" value="CFEM"/>
    <property type="match status" value="1"/>
</dbReference>
<evidence type="ECO:0000256" key="4">
    <source>
        <dbReference type="ARBA" id="ARBA00022525"/>
    </source>
</evidence>
<dbReference type="GO" id="GO:0098552">
    <property type="term" value="C:side of membrane"/>
    <property type="evidence" value="ECO:0007669"/>
    <property type="project" value="UniProtKB-KW"/>
</dbReference>
<keyword evidence="7 9" id="KW-1015">Disulfide bond</keyword>
<feature type="binding site" description="axial binding residue" evidence="9">
    <location>
        <position position="47"/>
    </location>
    <ligand>
        <name>heme</name>
        <dbReference type="ChEBI" id="CHEBI:30413"/>
    </ligand>
    <ligandPart>
        <name>Fe</name>
        <dbReference type="ChEBI" id="CHEBI:18248"/>
    </ligandPart>
</feature>
<feature type="chain" id="PRO_5042071961" description="CFEM domain-containing protein" evidence="10">
    <location>
        <begin position="17"/>
        <end position="92"/>
    </location>
</feature>
<dbReference type="SMART" id="SM00747">
    <property type="entry name" value="CFEM"/>
    <property type="match status" value="1"/>
</dbReference>
<organism evidence="12 13">
    <name type="scientific">Podospora appendiculata</name>
    <dbReference type="NCBI Taxonomy" id="314037"/>
    <lineage>
        <taxon>Eukaryota</taxon>
        <taxon>Fungi</taxon>
        <taxon>Dikarya</taxon>
        <taxon>Ascomycota</taxon>
        <taxon>Pezizomycotina</taxon>
        <taxon>Sordariomycetes</taxon>
        <taxon>Sordariomycetidae</taxon>
        <taxon>Sordariales</taxon>
        <taxon>Podosporaceae</taxon>
        <taxon>Podospora</taxon>
    </lineage>
</organism>
<evidence type="ECO:0000313" key="13">
    <source>
        <dbReference type="Proteomes" id="UP001270362"/>
    </source>
</evidence>
<evidence type="ECO:0000256" key="2">
    <source>
        <dbReference type="ARBA" id="ARBA00004613"/>
    </source>
</evidence>
<dbReference type="EMBL" id="JAULSO010000002">
    <property type="protein sequence ID" value="KAK3689442.1"/>
    <property type="molecule type" value="Genomic_DNA"/>
</dbReference>